<dbReference type="InterPro" id="IPR011032">
    <property type="entry name" value="GroES-like_sf"/>
</dbReference>
<dbReference type="Pfam" id="PF13602">
    <property type="entry name" value="ADH_zinc_N_2"/>
    <property type="match status" value="1"/>
</dbReference>
<feature type="domain" description="Enoyl reductase (ER)" evidence="1">
    <location>
        <begin position="31"/>
        <end position="338"/>
    </location>
</feature>
<name>A0A2P8I6G1_SACCR</name>
<dbReference type="SUPFAM" id="SSF50129">
    <property type="entry name" value="GroES-like"/>
    <property type="match status" value="1"/>
</dbReference>
<dbReference type="PANTHER" id="PTHR11695:SF294">
    <property type="entry name" value="RETICULON-4-INTERACTING PROTEIN 1, MITOCHONDRIAL"/>
    <property type="match status" value="1"/>
</dbReference>
<dbReference type="GO" id="GO:0016491">
    <property type="term" value="F:oxidoreductase activity"/>
    <property type="evidence" value="ECO:0007669"/>
    <property type="project" value="InterPro"/>
</dbReference>
<dbReference type="Gene3D" id="3.90.180.10">
    <property type="entry name" value="Medium-chain alcohol dehydrogenases, catalytic domain"/>
    <property type="match status" value="1"/>
</dbReference>
<organism evidence="2 3">
    <name type="scientific">Saccharothrix carnea</name>
    <dbReference type="NCBI Taxonomy" id="1280637"/>
    <lineage>
        <taxon>Bacteria</taxon>
        <taxon>Bacillati</taxon>
        <taxon>Actinomycetota</taxon>
        <taxon>Actinomycetes</taxon>
        <taxon>Pseudonocardiales</taxon>
        <taxon>Pseudonocardiaceae</taxon>
        <taxon>Saccharothrix</taxon>
    </lineage>
</organism>
<protein>
    <submittedName>
        <fullName evidence="2">NADPH2:quinone reductase</fullName>
    </submittedName>
</protein>
<proteinExistence type="predicted"/>
<dbReference type="SMART" id="SM00829">
    <property type="entry name" value="PKS_ER"/>
    <property type="match status" value="1"/>
</dbReference>
<dbReference type="Proteomes" id="UP000241118">
    <property type="component" value="Unassembled WGS sequence"/>
</dbReference>
<gene>
    <name evidence="2" type="ORF">B0I31_107101</name>
</gene>
<dbReference type="Gene3D" id="3.40.50.720">
    <property type="entry name" value="NAD(P)-binding Rossmann-like Domain"/>
    <property type="match status" value="1"/>
</dbReference>
<evidence type="ECO:0000313" key="3">
    <source>
        <dbReference type="Proteomes" id="UP000241118"/>
    </source>
</evidence>
<evidence type="ECO:0000259" key="1">
    <source>
        <dbReference type="SMART" id="SM00829"/>
    </source>
</evidence>
<dbReference type="InterPro" id="IPR050700">
    <property type="entry name" value="YIM1/Zinc_Alcohol_DH_Fams"/>
</dbReference>
<dbReference type="EMBL" id="PYAX01000007">
    <property type="protein sequence ID" value="PSL54047.1"/>
    <property type="molecule type" value="Genomic_DNA"/>
</dbReference>
<dbReference type="Pfam" id="PF08240">
    <property type="entry name" value="ADH_N"/>
    <property type="match status" value="1"/>
</dbReference>
<evidence type="ECO:0000313" key="2">
    <source>
        <dbReference type="EMBL" id="PSL54047.1"/>
    </source>
</evidence>
<sequence>MSLTCGNTENVLSSGWLASPGMRAAVHTRFGPPDVVRVVESAVPVPGKGDVLIKVHATTVTSAECAMRRGEPLWGRVIIGLRRPRRRLRTLGMEVSGVVAEVGSDVRRFAPGDEVYGFTGFGAGGHAEYVRMPASGSLAPKPAGLTFAEAAAAVDGATTALFFLRDKLGVRAGQRVLVNGASGSIGTYAVQLAKLFGAEVVGVCGPGNVELVQSLGADEVVDYTKRDFTADVDAYDVVFDTVGKSSFSRCRRALRAGGKYAPTTGLHNVLWGLWTSLRGGRKVVFGMSVRKNAGLLTVKEMLEDGRLRIVVDRTYPLDRIAEAHRYVDSGHKRGNVVITVAD</sequence>
<dbReference type="InterPro" id="IPR036291">
    <property type="entry name" value="NAD(P)-bd_dom_sf"/>
</dbReference>
<dbReference type="CDD" id="cd08267">
    <property type="entry name" value="MDR1"/>
    <property type="match status" value="1"/>
</dbReference>
<keyword evidence="3" id="KW-1185">Reference proteome</keyword>
<reference evidence="2 3" key="1">
    <citation type="submission" date="2018-03" db="EMBL/GenBank/DDBJ databases">
        <title>Genomic Encyclopedia of Type Strains, Phase III (KMG-III): the genomes of soil and plant-associated and newly described type strains.</title>
        <authorList>
            <person name="Whitman W."/>
        </authorList>
    </citation>
    <scope>NUCLEOTIDE SEQUENCE [LARGE SCALE GENOMIC DNA]</scope>
    <source>
        <strain evidence="2 3">CGMCC 4.7097</strain>
    </source>
</reference>
<dbReference type="PANTHER" id="PTHR11695">
    <property type="entry name" value="ALCOHOL DEHYDROGENASE RELATED"/>
    <property type="match status" value="1"/>
</dbReference>
<dbReference type="InterPro" id="IPR013154">
    <property type="entry name" value="ADH-like_N"/>
</dbReference>
<accession>A0A2P8I6G1</accession>
<comment type="caution">
    <text evidence="2">The sequence shown here is derived from an EMBL/GenBank/DDBJ whole genome shotgun (WGS) entry which is preliminary data.</text>
</comment>
<dbReference type="InterPro" id="IPR020843">
    <property type="entry name" value="ER"/>
</dbReference>
<dbReference type="AlphaFoldDB" id="A0A2P8I6G1"/>
<dbReference type="SUPFAM" id="SSF51735">
    <property type="entry name" value="NAD(P)-binding Rossmann-fold domains"/>
    <property type="match status" value="1"/>
</dbReference>